<dbReference type="RefSeq" id="WP_179169488.1">
    <property type="nucleotide sequence ID" value="NZ_CP058529.1"/>
</dbReference>
<protein>
    <submittedName>
        <fullName evidence="7">Flippase</fullName>
    </submittedName>
</protein>
<keyword evidence="3 6" id="KW-0812">Transmembrane</keyword>
<dbReference type="EMBL" id="CP058529">
    <property type="protein sequence ID" value="QLG27913.1"/>
    <property type="molecule type" value="Genomic_DNA"/>
</dbReference>
<feature type="transmembrane region" description="Helical" evidence="6">
    <location>
        <begin position="15"/>
        <end position="36"/>
    </location>
</feature>
<evidence type="ECO:0000256" key="4">
    <source>
        <dbReference type="ARBA" id="ARBA00022989"/>
    </source>
</evidence>
<feature type="transmembrane region" description="Helical" evidence="6">
    <location>
        <begin position="119"/>
        <end position="140"/>
    </location>
</feature>
<dbReference type="InterPro" id="IPR050833">
    <property type="entry name" value="Poly_Biosynth_Transport"/>
</dbReference>
<feature type="transmembrane region" description="Helical" evidence="6">
    <location>
        <begin position="152"/>
        <end position="176"/>
    </location>
</feature>
<feature type="transmembrane region" description="Helical" evidence="6">
    <location>
        <begin position="427"/>
        <end position="449"/>
    </location>
</feature>
<evidence type="ECO:0000313" key="8">
    <source>
        <dbReference type="Proteomes" id="UP000509750"/>
    </source>
</evidence>
<gene>
    <name evidence="7" type="ORF">HUG10_10260</name>
</gene>
<evidence type="ECO:0000256" key="1">
    <source>
        <dbReference type="ARBA" id="ARBA00004651"/>
    </source>
</evidence>
<evidence type="ECO:0000256" key="5">
    <source>
        <dbReference type="ARBA" id="ARBA00023136"/>
    </source>
</evidence>
<evidence type="ECO:0000256" key="3">
    <source>
        <dbReference type="ARBA" id="ARBA00022692"/>
    </source>
</evidence>
<evidence type="ECO:0000256" key="6">
    <source>
        <dbReference type="SAM" id="Phobius"/>
    </source>
</evidence>
<reference evidence="7 8" key="1">
    <citation type="submission" date="2020-07" db="EMBL/GenBank/DDBJ databases">
        <title>Gai3-2, isolated from salt lake.</title>
        <authorList>
            <person name="Cui H."/>
            <person name="Shi X."/>
        </authorList>
    </citation>
    <scope>NUCLEOTIDE SEQUENCE [LARGE SCALE GENOMIC DNA]</scope>
    <source>
        <strain evidence="7 8">Gai3-2</strain>
    </source>
</reference>
<dbReference type="Proteomes" id="UP000509750">
    <property type="component" value="Chromosome"/>
</dbReference>
<sequence length="489" mass="51254">MDLTTRLARGVKATFVADVVSTLASAAALILLARYLLGPAGYGLLTFAVSVLGVAGIFGTLGLPKSTARYVTEYAEGDSGQVRHVLRIGALAMLALVTVVGAVLTLGNGILARALDEPALAPFLVVGALYVGFSALNGYLTSVFQGFNRVEWSALVRVVDSVVRLLAVVGFVLLGLGALGAFLGYVAGYVAAGLVGLYVLYTRIVPKLTAATEREGGLRRRVLEYSVPLTATRGANVLDKKVDVILVGMLLNTTAVGFYAIAKQVSDFVSMPAASLGFTISPALAEQRDGDRLDTAARIYEESLSYVLLLYVPACVGLVLVAGPMIRYVFGTDYLPAVPVVQVYSGFIFVNAVDKVTTDGLDYLGRARSRALIKGTMAVANFVLNLLLIPAMGVVGAALATVITYSVYTSSNVYFIHQELGFRVRRVARHAAGTCLLTAGMFAAVAVLLPHVGGLVTLLGVVLSGATVFAGLVLACGHVDARRVASLLR</sequence>
<feature type="transmembrane region" description="Helical" evidence="6">
    <location>
        <begin position="85"/>
        <end position="107"/>
    </location>
</feature>
<dbReference type="GO" id="GO:0005886">
    <property type="term" value="C:plasma membrane"/>
    <property type="evidence" value="ECO:0007669"/>
    <property type="project" value="UniProtKB-SubCell"/>
</dbReference>
<dbReference type="PANTHER" id="PTHR30250">
    <property type="entry name" value="PST FAMILY PREDICTED COLANIC ACID TRANSPORTER"/>
    <property type="match status" value="1"/>
</dbReference>
<feature type="transmembrane region" description="Helical" evidence="6">
    <location>
        <begin position="395"/>
        <end position="415"/>
    </location>
</feature>
<evidence type="ECO:0000256" key="2">
    <source>
        <dbReference type="ARBA" id="ARBA00022475"/>
    </source>
</evidence>
<dbReference type="KEGG" id="halg:HUG10_10260"/>
<keyword evidence="8" id="KW-1185">Reference proteome</keyword>
<feature type="transmembrane region" description="Helical" evidence="6">
    <location>
        <begin position="42"/>
        <end position="64"/>
    </location>
</feature>
<dbReference type="InterPro" id="IPR002797">
    <property type="entry name" value="Polysacc_synth"/>
</dbReference>
<evidence type="ECO:0000313" key="7">
    <source>
        <dbReference type="EMBL" id="QLG27913.1"/>
    </source>
</evidence>
<feature type="transmembrane region" description="Helical" evidence="6">
    <location>
        <begin position="455"/>
        <end position="479"/>
    </location>
</feature>
<organism evidence="7 8">
    <name type="scientific">Halorarum halophilum</name>
    <dbReference type="NCBI Taxonomy" id="2743090"/>
    <lineage>
        <taxon>Archaea</taxon>
        <taxon>Methanobacteriati</taxon>
        <taxon>Methanobacteriota</taxon>
        <taxon>Stenosarchaea group</taxon>
        <taxon>Halobacteria</taxon>
        <taxon>Halobacteriales</taxon>
        <taxon>Haloferacaceae</taxon>
        <taxon>Halorarum</taxon>
    </lineage>
</organism>
<keyword evidence="5 6" id="KW-0472">Membrane</keyword>
<name>A0A7D5H0A4_9EURY</name>
<dbReference type="OrthoDB" id="202076at2157"/>
<feature type="transmembrane region" description="Helical" evidence="6">
    <location>
        <begin position="242"/>
        <end position="262"/>
    </location>
</feature>
<keyword evidence="2" id="KW-1003">Cell membrane</keyword>
<feature type="transmembrane region" description="Helical" evidence="6">
    <location>
        <begin position="306"/>
        <end position="328"/>
    </location>
</feature>
<dbReference type="GeneID" id="56029219"/>
<dbReference type="Pfam" id="PF01943">
    <property type="entry name" value="Polysacc_synt"/>
    <property type="match status" value="1"/>
</dbReference>
<comment type="subcellular location">
    <subcellularLocation>
        <location evidence="1">Cell membrane</location>
        <topology evidence="1">Multi-pass membrane protein</topology>
    </subcellularLocation>
</comment>
<proteinExistence type="predicted"/>
<dbReference type="CDD" id="cd13128">
    <property type="entry name" value="MATE_Wzx_like"/>
    <property type="match status" value="1"/>
</dbReference>
<keyword evidence="4 6" id="KW-1133">Transmembrane helix</keyword>
<dbReference type="AlphaFoldDB" id="A0A7D5H0A4"/>
<dbReference type="PANTHER" id="PTHR30250:SF11">
    <property type="entry name" value="O-ANTIGEN TRANSPORTER-RELATED"/>
    <property type="match status" value="1"/>
</dbReference>
<accession>A0A7D5H0A4</accession>